<dbReference type="InterPro" id="IPR036915">
    <property type="entry name" value="Cyclin-like_sf"/>
</dbReference>
<keyword evidence="2" id="KW-1185">Reference proteome</keyword>
<sequence length="226" mass="26261">MYPANATPHPSTTCHVPEYFHLAETNDILQLVVDMFNRLIIHNDAIPVTPNNLTRFHSRASPNISINDYLRRIVKYASVEKSVLLLLLIYIDRICERSKLFTISSLTAHRFIITAVTVGSKTISDIYPTNTHFAKVGGISVVELNLLEVEMCTTINWRLAVTVEVLQQYYVNLVRTSMTQAAYPNSHQYRIIKKHRYPRHQMGYYCIHQYRYHRLYSTSPIKRSDM</sequence>
<dbReference type="PANTHER" id="PTHR15615">
    <property type="match status" value="1"/>
</dbReference>
<dbReference type="GO" id="GO:0000307">
    <property type="term" value="C:cyclin-dependent protein kinase holoenzyme complex"/>
    <property type="evidence" value="ECO:0007669"/>
    <property type="project" value="TreeGrafter"/>
</dbReference>
<proteinExistence type="predicted"/>
<dbReference type="SUPFAM" id="SSF47954">
    <property type="entry name" value="Cyclin-like"/>
    <property type="match status" value="1"/>
</dbReference>
<dbReference type="GO" id="GO:0016538">
    <property type="term" value="F:cyclin-dependent protein serine/threonine kinase regulator activity"/>
    <property type="evidence" value="ECO:0007669"/>
    <property type="project" value="TreeGrafter"/>
</dbReference>
<dbReference type="CDD" id="cd20558">
    <property type="entry name" value="CYCLIN_ScPCL7-like"/>
    <property type="match status" value="1"/>
</dbReference>
<gene>
    <name evidence="1" type="ORF">SeMB42_g06848</name>
</gene>
<dbReference type="InterPro" id="IPR013922">
    <property type="entry name" value="Cyclin_PHO80-like"/>
</dbReference>
<dbReference type="STRING" id="286115.A0A507CDZ5"/>
<evidence type="ECO:0008006" key="3">
    <source>
        <dbReference type="Google" id="ProtNLM"/>
    </source>
</evidence>
<dbReference type="Gene3D" id="1.10.472.10">
    <property type="entry name" value="Cyclin-like"/>
    <property type="match status" value="1"/>
</dbReference>
<comment type="caution">
    <text evidence="1">The sequence shown here is derived from an EMBL/GenBank/DDBJ whole genome shotgun (WGS) entry which is preliminary data.</text>
</comment>
<accession>A0A507CDZ5</accession>
<name>A0A507CDZ5_9FUNG</name>
<dbReference type="VEuPathDB" id="FungiDB:SeMB42_g06848"/>
<dbReference type="PANTHER" id="PTHR15615:SF117">
    <property type="entry name" value="PHO85 CYCLIN PHO80"/>
    <property type="match status" value="1"/>
</dbReference>
<dbReference type="GO" id="GO:0019901">
    <property type="term" value="F:protein kinase binding"/>
    <property type="evidence" value="ECO:0007669"/>
    <property type="project" value="InterPro"/>
</dbReference>
<reference evidence="1 2" key="1">
    <citation type="journal article" date="2019" name="Sci. Rep.">
        <title>Comparative genomics of chytrid fungi reveal insights into the obligate biotrophic and pathogenic lifestyle of Synchytrium endobioticum.</title>
        <authorList>
            <person name="van de Vossenberg B.T.L.H."/>
            <person name="Warris S."/>
            <person name="Nguyen H.D.T."/>
            <person name="van Gent-Pelzer M.P.E."/>
            <person name="Joly D.L."/>
            <person name="van de Geest H.C."/>
            <person name="Bonants P.J.M."/>
            <person name="Smith D.S."/>
            <person name="Levesque C.A."/>
            <person name="van der Lee T.A.J."/>
        </authorList>
    </citation>
    <scope>NUCLEOTIDE SEQUENCE [LARGE SCALE GENOMIC DNA]</scope>
    <source>
        <strain evidence="1 2">MB42</strain>
    </source>
</reference>
<protein>
    <recommendedName>
        <fullName evidence="3">Cyclin</fullName>
    </recommendedName>
</protein>
<evidence type="ECO:0000313" key="2">
    <source>
        <dbReference type="Proteomes" id="UP000317494"/>
    </source>
</evidence>
<dbReference type="GO" id="GO:0005634">
    <property type="term" value="C:nucleus"/>
    <property type="evidence" value="ECO:0007669"/>
    <property type="project" value="TreeGrafter"/>
</dbReference>
<dbReference type="Proteomes" id="UP000317494">
    <property type="component" value="Unassembled WGS sequence"/>
</dbReference>
<dbReference type="EMBL" id="QEAN01000415">
    <property type="protein sequence ID" value="TPX37842.1"/>
    <property type="molecule type" value="Genomic_DNA"/>
</dbReference>
<organism evidence="1 2">
    <name type="scientific">Synchytrium endobioticum</name>
    <dbReference type="NCBI Taxonomy" id="286115"/>
    <lineage>
        <taxon>Eukaryota</taxon>
        <taxon>Fungi</taxon>
        <taxon>Fungi incertae sedis</taxon>
        <taxon>Chytridiomycota</taxon>
        <taxon>Chytridiomycota incertae sedis</taxon>
        <taxon>Chytridiomycetes</taxon>
        <taxon>Synchytriales</taxon>
        <taxon>Synchytriaceae</taxon>
        <taxon>Synchytrium</taxon>
    </lineage>
</organism>
<dbReference type="Pfam" id="PF08613">
    <property type="entry name" value="Cyclin"/>
    <property type="match status" value="1"/>
</dbReference>
<evidence type="ECO:0000313" key="1">
    <source>
        <dbReference type="EMBL" id="TPX37842.1"/>
    </source>
</evidence>
<dbReference type="AlphaFoldDB" id="A0A507CDZ5"/>